<dbReference type="EMBL" id="BKCJ010000013">
    <property type="protein sequence ID" value="GEU28688.1"/>
    <property type="molecule type" value="Genomic_DNA"/>
</dbReference>
<dbReference type="PANTHER" id="PTHR46889:SF5">
    <property type="entry name" value="INTEGRASE PROTEIN"/>
    <property type="match status" value="1"/>
</dbReference>
<dbReference type="SUPFAM" id="SSF53098">
    <property type="entry name" value="Ribonuclease H-like"/>
    <property type="match status" value="1"/>
</dbReference>
<evidence type="ECO:0000313" key="4">
    <source>
        <dbReference type="EMBL" id="GEU28688.1"/>
    </source>
</evidence>
<feature type="domain" description="Integrase catalytic" evidence="3">
    <location>
        <begin position="803"/>
        <end position="988"/>
    </location>
</feature>
<dbReference type="GO" id="GO:0006352">
    <property type="term" value="P:DNA-templated transcription initiation"/>
    <property type="evidence" value="ECO:0007669"/>
    <property type="project" value="InterPro"/>
</dbReference>
<evidence type="ECO:0000259" key="3">
    <source>
        <dbReference type="PROSITE" id="PS50994"/>
    </source>
</evidence>
<accession>A0A699GIX2</accession>
<name>A0A699GIX2_TANCI</name>
<gene>
    <name evidence="4" type="ORF">Tci_000666</name>
</gene>
<evidence type="ECO:0000256" key="2">
    <source>
        <dbReference type="SAM" id="MobiDB-lite"/>
    </source>
</evidence>
<dbReference type="InterPro" id="IPR036397">
    <property type="entry name" value="RNaseH_sf"/>
</dbReference>
<feature type="region of interest" description="Disordered" evidence="2">
    <location>
        <begin position="1445"/>
        <end position="1479"/>
    </location>
</feature>
<proteinExistence type="predicted"/>
<keyword evidence="1" id="KW-0175">Coiled coil</keyword>
<dbReference type="InterPro" id="IPR007627">
    <property type="entry name" value="RNA_pol_sigma70_r2"/>
</dbReference>
<feature type="compositionally biased region" description="Basic residues" evidence="2">
    <location>
        <begin position="1445"/>
        <end position="1454"/>
    </location>
</feature>
<dbReference type="GO" id="GO:0003676">
    <property type="term" value="F:nucleic acid binding"/>
    <property type="evidence" value="ECO:0007669"/>
    <property type="project" value="InterPro"/>
</dbReference>
<evidence type="ECO:0000256" key="1">
    <source>
        <dbReference type="SAM" id="Coils"/>
    </source>
</evidence>
<feature type="compositionally biased region" description="Basic residues" evidence="2">
    <location>
        <begin position="1534"/>
        <end position="1550"/>
    </location>
</feature>
<organism evidence="4">
    <name type="scientific">Tanacetum cinerariifolium</name>
    <name type="common">Dalmatian daisy</name>
    <name type="synonym">Chrysanthemum cinerariifolium</name>
    <dbReference type="NCBI Taxonomy" id="118510"/>
    <lineage>
        <taxon>Eukaryota</taxon>
        <taxon>Viridiplantae</taxon>
        <taxon>Streptophyta</taxon>
        <taxon>Embryophyta</taxon>
        <taxon>Tracheophyta</taxon>
        <taxon>Spermatophyta</taxon>
        <taxon>Magnoliopsida</taxon>
        <taxon>eudicotyledons</taxon>
        <taxon>Gunneridae</taxon>
        <taxon>Pentapetalae</taxon>
        <taxon>asterids</taxon>
        <taxon>campanulids</taxon>
        <taxon>Asterales</taxon>
        <taxon>Asteraceae</taxon>
        <taxon>Asteroideae</taxon>
        <taxon>Anthemideae</taxon>
        <taxon>Anthemidinae</taxon>
        <taxon>Tanacetum</taxon>
    </lineage>
</organism>
<comment type="caution">
    <text evidence="4">The sequence shown here is derived from an EMBL/GenBank/DDBJ whole genome shotgun (WGS) entry which is preliminary data.</text>
</comment>
<dbReference type="InterPro" id="IPR050900">
    <property type="entry name" value="Transposase_IS3/IS150/IS904"/>
</dbReference>
<dbReference type="InterPro" id="IPR001584">
    <property type="entry name" value="Integrase_cat-core"/>
</dbReference>
<dbReference type="GO" id="GO:0015074">
    <property type="term" value="P:DNA integration"/>
    <property type="evidence" value="ECO:0007669"/>
    <property type="project" value="InterPro"/>
</dbReference>
<feature type="compositionally biased region" description="Basic residues" evidence="2">
    <location>
        <begin position="1561"/>
        <end position="1578"/>
    </location>
</feature>
<feature type="compositionally biased region" description="Low complexity" evidence="2">
    <location>
        <begin position="1669"/>
        <end position="1691"/>
    </location>
</feature>
<dbReference type="InterPro" id="IPR012337">
    <property type="entry name" value="RNaseH-like_sf"/>
</dbReference>
<dbReference type="Gene3D" id="3.30.420.10">
    <property type="entry name" value="Ribonuclease H-like superfamily/Ribonuclease H"/>
    <property type="match status" value="1"/>
</dbReference>
<dbReference type="GO" id="GO:0003700">
    <property type="term" value="F:DNA-binding transcription factor activity"/>
    <property type="evidence" value="ECO:0007669"/>
    <property type="project" value="InterPro"/>
</dbReference>
<feature type="coiled-coil region" evidence="1">
    <location>
        <begin position="588"/>
        <end position="615"/>
    </location>
</feature>
<feature type="region of interest" description="Disordered" evidence="2">
    <location>
        <begin position="1525"/>
        <end position="1624"/>
    </location>
</feature>
<dbReference type="NCBIfam" id="NF033516">
    <property type="entry name" value="transpos_IS3"/>
    <property type="match status" value="1"/>
</dbReference>
<feature type="compositionally biased region" description="Basic and acidic residues" evidence="2">
    <location>
        <begin position="1585"/>
        <end position="1596"/>
    </location>
</feature>
<dbReference type="PROSITE" id="PS50994">
    <property type="entry name" value="INTEGRASE"/>
    <property type="match status" value="1"/>
</dbReference>
<reference evidence="4" key="1">
    <citation type="journal article" date="2019" name="Sci. Rep.">
        <title>Draft genome of Tanacetum cinerariifolium, the natural source of mosquito coil.</title>
        <authorList>
            <person name="Yamashiro T."/>
            <person name="Shiraishi A."/>
            <person name="Satake H."/>
            <person name="Nakayama K."/>
        </authorList>
    </citation>
    <scope>NUCLEOTIDE SEQUENCE</scope>
</reference>
<dbReference type="InterPro" id="IPR048020">
    <property type="entry name" value="Transpos_IS3"/>
</dbReference>
<feature type="compositionally biased region" description="Gly residues" evidence="2">
    <location>
        <begin position="1659"/>
        <end position="1668"/>
    </location>
</feature>
<dbReference type="Pfam" id="PF13683">
    <property type="entry name" value="rve_3"/>
    <property type="match status" value="1"/>
</dbReference>
<dbReference type="Gene3D" id="1.10.1740.10">
    <property type="match status" value="1"/>
</dbReference>
<dbReference type="SUPFAM" id="SSF88946">
    <property type="entry name" value="Sigma2 domain of RNA polymerase sigma factors"/>
    <property type="match status" value="1"/>
</dbReference>
<feature type="region of interest" description="Disordered" evidence="2">
    <location>
        <begin position="1640"/>
        <end position="1691"/>
    </location>
</feature>
<protein>
    <recommendedName>
        <fullName evidence="3">Integrase catalytic domain-containing protein</fullName>
    </recommendedName>
</protein>
<dbReference type="Pfam" id="PF04542">
    <property type="entry name" value="Sigma70_r2"/>
    <property type="match status" value="1"/>
</dbReference>
<dbReference type="InterPro" id="IPR013325">
    <property type="entry name" value="RNA_pol_sigma_r2"/>
</dbReference>
<dbReference type="PANTHER" id="PTHR46889">
    <property type="entry name" value="TRANSPOSASE INSF FOR INSERTION SEQUENCE IS3B-RELATED"/>
    <property type="match status" value="1"/>
</dbReference>
<sequence>MRSPELGTLRFGQAVEIIRKVGDWTLVRYRDVDNEVEIQGWVLSSARHYAWYPWPLDDSSIDPALLGHGNRSSVVDDPLETFCTIEHLLKPGNIAKDHARHSGVISGKRLAHRHARHQRERAGRCNIEPQMGTAKEQPRVAGAVVRQCMIAVPGGCQFCLQQLVHIVVMARDALATVAQFAAPIVPLPQAMQDHDLVPESALGFYRGHVRHRQVEVGKVLGDIRRHGCCHVRIKRGFGACLDLDGRADVIAGRGGDRRIPEQQGLPVGIVGVKLEAEAVCGHDRCREVSKLGGQLPRDICLAGIANGFETGPALFSAQCIEISDFGALSQVIAEDRDVDVFGKARDQAKSLGDGTEARGGAEKQVAAVGVTGADDGGQDVETVLQVLAYCVSVIRIGQHLGQLVEDAHTVCAQGIFQPVQCLDNAHGGPSRPVKPARCRLFKLDGQFVELYGAATGIGVDGHARRYCVGQAEIIGCSHAVDQQAQLIPASNRFGHGPIVRCRGTLCQTVECGPVIQSSFDTTQRASTDHALQCLIDGIAVAQMSEVASTSRSGPPSPPLQTRLAVPPKLCVAGSANVSVILASVGGATTAESERLKALEREVKELRKANEILRLASAFFAQAELDRRFKSSPRPATCAAPVPRVMRCWPLKSNAFGKRTGCCTGPDCSTAAHARQEDDGGGNSEGGRRVRSRKKVDCALALVEQGRPVKPVCSALGIARSHISQMMIRPTDWVDGRTVQTFHQPADAILVDAVRAEITALPTYGYRRAGALVNRTRALMGLQAINHKRFYRVMKENRLLLPKAPKRPVSSRVHDGEVAVAESNQRWCSDGFEIACDNGEVVTGVFMKDCCDREIIAWRAWGERGLPGEPVRDMLVEAVEARFGQANVGSAKLEFLSDNGGVYRAHETHALARALGIEPVHTPVCSPQSNGMAESFVNTFKRDYVSLMDRSTAEVVLAQLPDAFMHFNEVHPHSSLKLKSPRIDLNAGKEFILNIQGYFIIVDSKTIVNGIKYRMTCDPFKGPGAGAFIKSVLIKESLEGEFEEIDISEEAIDKYVKVSGDGTQERVGLYRQLPGGERLCHRQGRGTAIDGDRVAVGAHGSGGAGDGALARCSQRHLLLADACSKGHTMSRRAEGSEILNSRQFGHLADADDDVVQADVHRHAEQRADVACKHLRRIQRLFRLKSATASASGRLTSTNWPEGAGAGAGVAQAAMPLHRSGSNKRGPAAGWSKWNMVTLPSWYNHGTALMNPDVVDWVTSNFLPFEAELRVILRRVCQGSAEVDDVVQEVYYKVLVLDGVAHIREPRAFLVRTAKNIVIDRLRREAIVSIESMASLDELEVEDVSDGLDAACGARHAGRRRTAGVRRMVRGRCPPPGRFPARHRDQQCPVARHRPGIAAARARPAAHGMGRRLLAPGASAPRLAGGRCAGGRCGVFQPGHMVRRCAGPHRAGHRHGGSAARPAGRPFRRQHQQRQPGRSAARFRIAPGGAAARRSVVRGRQGQGAAVCRVCGRRHGARRGHRVWRTAPRGRVGSAGHRRHGGNYRSGRRRSAVAHCRSERIHSGARWRHRGGQPPRRHRPPSGVARRQADIQRPEAGRRRGRLQPLQPEKNRDRRSAPGRAHAGRPVPDRCARIVCARRGCLPQCAGPDHGRPDRHRRRAGYGGGGGGSDNDGAAGTGAATVGRSGTAAGQGR</sequence>